<evidence type="ECO:0000313" key="2">
    <source>
        <dbReference type="EMBL" id="RCH83674.1"/>
    </source>
</evidence>
<feature type="compositionally biased region" description="Basic and acidic residues" evidence="1">
    <location>
        <begin position="49"/>
        <end position="82"/>
    </location>
</feature>
<gene>
    <name evidence="2" type="ORF">CU098_009121</name>
</gene>
<dbReference type="Proteomes" id="UP000253551">
    <property type="component" value="Unassembled WGS sequence"/>
</dbReference>
<evidence type="ECO:0000256" key="1">
    <source>
        <dbReference type="SAM" id="MobiDB-lite"/>
    </source>
</evidence>
<dbReference type="AlphaFoldDB" id="A0A367J159"/>
<sequence length="89" mass="9637">MNTNLAPGYTTTSENAYVSGNTDPVSAAEHGKNTQTPSGHSSDGNHVIQDIKDTLHDIKQNVKETLQGDHHKGQDCPKRPQDGKTNPME</sequence>
<feature type="compositionally biased region" description="Polar residues" evidence="1">
    <location>
        <begin position="1"/>
        <end position="24"/>
    </location>
</feature>
<reference evidence="2 3" key="1">
    <citation type="journal article" date="2018" name="G3 (Bethesda)">
        <title>Phylogenetic and Phylogenomic Definition of Rhizopus Species.</title>
        <authorList>
            <person name="Gryganskyi A.P."/>
            <person name="Golan J."/>
            <person name="Dolatabadi S."/>
            <person name="Mondo S."/>
            <person name="Robb S."/>
            <person name="Idnurm A."/>
            <person name="Muszewska A."/>
            <person name="Steczkiewicz K."/>
            <person name="Masonjones S."/>
            <person name="Liao H.L."/>
            <person name="Gajdeczka M.T."/>
            <person name="Anike F."/>
            <person name="Vuek A."/>
            <person name="Anishchenko I.M."/>
            <person name="Voigt K."/>
            <person name="de Hoog G.S."/>
            <person name="Smith M.E."/>
            <person name="Heitman J."/>
            <person name="Vilgalys R."/>
            <person name="Stajich J.E."/>
        </authorList>
    </citation>
    <scope>NUCLEOTIDE SEQUENCE [LARGE SCALE GENOMIC DNA]</scope>
    <source>
        <strain evidence="2 3">LSU 92-RS-03</strain>
    </source>
</reference>
<name>A0A367J159_RHIST</name>
<protein>
    <submittedName>
        <fullName evidence="2">Uncharacterized protein</fullName>
    </submittedName>
</protein>
<feature type="compositionally biased region" description="Polar residues" evidence="1">
    <location>
        <begin position="33"/>
        <end position="44"/>
    </location>
</feature>
<evidence type="ECO:0000313" key="3">
    <source>
        <dbReference type="Proteomes" id="UP000253551"/>
    </source>
</evidence>
<dbReference type="OrthoDB" id="2268597at2759"/>
<accession>A0A367J159</accession>
<comment type="caution">
    <text evidence="2">The sequence shown here is derived from an EMBL/GenBank/DDBJ whole genome shotgun (WGS) entry which is preliminary data.</text>
</comment>
<keyword evidence="3" id="KW-1185">Reference proteome</keyword>
<proteinExistence type="predicted"/>
<feature type="region of interest" description="Disordered" evidence="1">
    <location>
        <begin position="1"/>
        <end position="89"/>
    </location>
</feature>
<organism evidence="2 3">
    <name type="scientific">Rhizopus stolonifer</name>
    <name type="common">Rhizopus nigricans</name>
    <dbReference type="NCBI Taxonomy" id="4846"/>
    <lineage>
        <taxon>Eukaryota</taxon>
        <taxon>Fungi</taxon>
        <taxon>Fungi incertae sedis</taxon>
        <taxon>Mucoromycota</taxon>
        <taxon>Mucoromycotina</taxon>
        <taxon>Mucoromycetes</taxon>
        <taxon>Mucorales</taxon>
        <taxon>Mucorineae</taxon>
        <taxon>Rhizopodaceae</taxon>
        <taxon>Rhizopus</taxon>
    </lineage>
</organism>
<dbReference type="EMBL" id="PJQM01004671">
    <property type="protein sequence ID" value="RCH83674.1"/>
    <property type="molecule type" value="Genomic_DNA"/>
</dbReference>